<accession>A0A4Y7SAT3</accession>
<feature type="compositionally biased region" description="Polar residues" evidence="1">
    <location>
        <begin position="75"/>
        <end position="86"/>
    </location>
</feature>
<sequence length="198" mass="22056">MSKADRIPRTRTIAAGPIRQDLRKTRAFVGKENARLAGVGRKDLRRKELQKKIAKSNGPRCVLGDTDTEAGTAHGSATPNALTPNGNGEKPIDIKARNAKIEDSLRSLEKMAQVFKERVEGIVGEFEGLRDDVDALNFQYGALELDYQHAIESVEEERKTAAWYSGLLDNARVEIEHLQHAVPEADHPTAFSQAKWWK</sequence>
<feature type="region of interest" description="Disordered" evidence="1">
    <location>
        <begin position="55"/>
        <end position="89"/>
    </location>
</feature>
<protein>
    <submittedName>
        <fullName evidence="2">Uncharacterized protein</fullName>
    </submittedName>
</protein>
<organism evidence="2 3">
    <name type="scientific">Coprinellus micaceus</name>
    <name type="common">Glistening ink-cap mushroom</name>
    <name type="synonym">Coprinus micaceus</name>
    <dbReference type="NCBI Taxonomy" id="71717"/>
    <lineage>
        <taxon>Eukaryota</taxon>
        <taxon>Fungi</taxon>
        <taxon>Dikarya</taxon>
        <taxon>Basidiomycota</taxon>
        <taxon>Agaricomycotina</taxon>
        <taxon>Agaricomycetes</taxon>
        <taxon>Agaricomycetidae</taxon>
        <taxon>Agaricales</taxon>
        <taxon>Agaricineae</taxon>
        <taxon>Psathyrellaceae</taxon>
        <taxon>Coprinellus</taxon>
    </lineage>
</organism>
<dbReference type="AlphaFoldDB" id="A0A4Y7SAT3"/>
<evidence type="ECO:0000313" key="2">
    <source>
        <dbReference type="EMBL" id="TEB18664.1"/>
    </source>
</evidence>
<keyword evidence="3" id="KW-1185">Reference proteome</keyword>
<dbReference type="EMBL" id="QPFP01000238">
    <property type="protein sequence ID" value="TEB18664.1"/>
    <property type="molecule type" value="Genomic_DNA"/>
</dbReference>
<evidence type="ECO:0000256" key="1">
    <source>
        <dbReference type="SAM" id="MobiDB-lite"/>
    </source>
</evidence>
<comment type="caution">
    <text evidence="2">The sequence shown here is derived from an EMBL/GenBank/DDBJ whole genome shotgun (WGS) entry which is preliminary data.</text>
</comment>
<proteinExistence type="predicted"/>
<reference evidence="2 3" key="1">
    <citation type="journal article" date="2019" name="Nat. Ecol. Evol.">
        <title>Megaphylogeny resolves global patterns of mushroom evolution.</title>
        <authorList>
            <person name="Varga T."/>
            <person name="Krizsan K."/>
            <person name="Foldi C."/>
            <person name="Dima B."/>
            <person name="Sanchez-Garcia M."/>
            <person name="Sanchez-Ramirez S."/>
            <person name="Szollosi G.J."/>
            <person name="Szarkandi J.G."/>
            <person name="Papp V."/>
            <person name="Albert L."/>
            <person name="Andreopoulos W."/>
            <person name="Angelini C."/>
            <person name="Antonin V."/>
            <person name="Barry K.W."/>
            <person name="Bougher N.L."/>
            <person name="Buchanan P."/>
            <person name="Buyck B."/>
            <person name="Bense V."/>
            <person name="Catcheside P."/>
            <person name="Chovatia M."/>
            <person name="Cooper J."/>
            <person name="Damon W."/>
            <person name="Desjardin D."/>
            <person name="Finy P."/>
            <person name="Geml J."/>
            <person name="Haridas S."/>
            <person name="Hughes K."/>
            <person name="Justo A."/>
            <person name="Karasinski D."/>
            <person name="Kautmanova I."/>
            <person name="Kiss B."/>
            <person name="Kocsube S."/>
            <person name="Kotiranta H."/>
            <person name="LaButti K.M."/>
            <person name="Lechner B.E."/>
            <person name="Liimatainen K."/>
            <person name="Lipzen A."/>
            <person name="Lukacs Z."/>
            <person name="Mihaltcheva S."/>
            <person name="Morgado L.N."/>
            <person name="Niskanen T."/>
            <person name="Noordeloos M.E."/>
            <person name="Ohm R.A."/>
            <person name="Ortiz-Santana B."/>
            <person name="Ovrebo C."/>
            <person name="Racz N."/>
            <person name="Riley R."/>
            <person name="Savchenko A."/>
            <person name="Shiryaev A."/>
            <person name="Soop K."/>
            <person name="Spirin V."/>
            <person name="Szebenyi C."/>
            <person name="Tomsovsky M."/>
            <person name="Tulloss R.E."/>
            <person name="Uehling J."/>
            <person name="Grigoriev I.V."/>
            <person name="Vagvolgyi C."/>
            <person name="Papp T."/>
            <person name="Martin F.M."/>
            <person name="Miettinen O."/>
            <person name="Hibbett D.S."/>
            <person name="Nagy L.G."/>
        </authorList>
    </citation>
    <scope>NUCLEOTIDE SEQUENCE [LARGE SCALE GENOMIC DNA]</scope>
    <source>
        <strain evidence="2 3">FP101781</strain>
    </source>
</reference>
<dbReference type="Proteomes" id="UP000298030">
    <property type="component" value="Unassembled WGS sequence"/>
</dbReference>
<name>A0A4Y7SAT3_COPMI</name>
<evidence type="ECO:0000313" key="3">
    <source>
        <dbReference type="Proteomes" id="UP000298030"/>
    </source>
</evidence>
<gene>
    <name evidence="2" type="ORF">FA13DRAFT_1803252</name>
</gene>